<dbReference type="PANTHER" id="PTHR43335:SF4">
    <property type="entry name" value="ABC TRANSPORTER, ATP-BINDING PROTEIN"/>
    <property type="match status" value="1"/>
</dbReference>
<comment type="similarity">
    <text evidence="1">Belongs to the ABC transporter superfamily.</text>
</comment>
<accession>A0A8J3EPP3</accession>
<evidence type="ECO:0000313" key="4">
    <source>
        <dbReference type="EMBL" id="GGH87105.1"/>
    </source>
</evidence>
<dbReference type="InterPro" id="IPR003959">
    <property type="entry name" value="ATPase_AAA_core"/>
</dbReference>
<reference evidence="4" key="2">
    <citation type="submission" date="2020-09" db="EMBL/GenBank/DDBJ databases">
        <authorList>
            <person name="Sun Q."/>
            <person name="Zhou Y."/>
        </authorList>
    </citation>
    <scope>NUCLEOTIDE SEQUENCE</scope>
    <source>
        <strain evidence="4">CGMCC 1.12777</strain>
    </source>
</reference>
<dbReference type="PANTHER" id="PTHR43335">
    <property type="entry name" value="ABC TRANSPORTER, ATP-BINDING PROTEIN"/>
    <property type="match status" value="1"/>
</dbReference>
<gene>
    <name evidence="4" type="ORF">GCM10007096_36350</name>
</gene>
<evidence type="ECO:0000259" key="3">
    <source>
        <dbReference type="Pfam" id="PF13304"/>
    </source>
</evidence>
<protein>
    <recommendedName>
        <fullName evidence="3">ATPase AAA-type core domain-containing protein</fullName>
    </recommendedName>
</protein>
<dbReference type="SUPFAM" id="SSF52540">
    <property type="entry name" value="P-loop containing nucleoside triphosphate hydrolases"/>
    <property type="match status" value="1"/>
</dbReference>
<evidence type="ECO:0000313" key="5">
    <source>
        <dbReference type="Proteomes" id="UP000656813"/>
    </source>
</evidence>
<proteinExistence type="inferred from homology"/>
<keyword evidence="2" id="KW-0813">Transport</keyword>
<dbReference type="InterPro" id="IPR027417">
    <property type="entry name" value="P-loop_NTPase"/>
</dbReference>
<dbReference type="AlphaFoldDB" id="A0A8J3EPP3"/>
<dbReference type="Gene3D" id="3.40.50.300">
    <property type="entry name" value="P-loop containing nucleotide triphosphate hydrolases"/>
    <property type="match status" value="1"/>
</dbReference>
<dbReference type="GO" id="GO:0016887">
    <property type="term" value="F:ATP hydrolysis activity"/>
    <property type="evidence" value="ECO:0007669"/>
    <property type="project" value="InterPro"/>
</dbReference>
<feature type="domain" description="ATPase AAA-type core" evidence="3">
    <location>
        <begin position="7"/>
        <end position="52"/>
    </location>
</feature>
<comment type="caution">
    <text evidence="4">The sequence shown here is derived from an EMBL/GenBank/DDBJ whole genome shotgun (WGS) entry which is preliminary data.</text>
</comment>
<keyword evidence="5" id="KW-1185">Reference proteome</keyword>
<evidence type="ECO:0000256" key="1">
    <source>
        <dbReference type="ARBA" id="ARBA00005417"/>
    </source>
</evidence>
<organism evidence="4 5">
    <name type="scientific">Pullulanibacillus pueri</name>
    <dbReference type="NCBI Taxonomy" id="1437324"/>
    <lineage>
        <taxon>Bacteria</taxon>
        <taxon>Bacillati</taxon>
        <taxon>Bacillota</taxon>
        <taxon>Bacilli</taxon>
        <taxon>Bacillales</taxon>
        <taxon>Sporolactobacillaceae</taxon>
        <taxon>Pullulanibacillus</taxon>
    </lineage>
</organism>
<sequence>MGLAQALIAQPKLLILDEPTNGLDPSGMRELRELLHKIASTGVAVFISSHLLHEIELLCDRVAIINQGTLIAETEIHKLTNAAPIVTLEVSQLDKAKNLLSPLPGIEVSLSEQHILLKPSEKR</sequence>
<evidence type="ECO:0000256" key="2">
    <source>
        <dbReference type="ARBA" id="ARBA00022448"/>
    </source>
</evidence>
<name>A0A8J3EPP3_9BACL</name>
<dbReference type="EMBL" id="BMFV01000037">
    <property type="protein sequence ID" value="GGH87105.1"/>
    <property type="molecule type" value="Genomic_DNA"/>
</dbReference>
<dbReference type="Proteomes" id="UP000656813">
    <property type="component" value="Unassembled WGS sequence"/>
</dbReference>
<reference evidence="4" key="1">
    <citation type="journal article" date="2014" name="Int. J. Syst. Evol. Microbiol.">
        <title>Complete genome sequence of Corynebacterium casei LMG S-19264T (=DSM 44701T), isolated from a smear-ripened cheese.</title>
        <authorList>
            <consortium name="US DOE Joint Genome Institute (JGI-PGF)"/>
            <person name="Walter F."/>
            <person name="Albersmeier A."/>
            <person name="Kalinowski J."/>
            <person name="Ruckert C."/>
        </authorList>
    </citation>
    <scope>NUCLEOTIDE SEQUENCE</scope>
    <source>
        <strain evidence="4">CGMCC 1.12777</strain>
    </source>
</reference>
<dbReference type="Pfam" id="PF13304">
    <property type="entry name" value="AAA_21"/>
    <property type="match status" value="1"/>
</dbReference>
<dbReference type="GO" id="GO:0005524">
    <property type="term" value="F:ATP binding"/>
    <property type="evidence" value="ECO:0007669"/>
    <property type="project" value="InterPro"/>
</dbReference>